<evidence type="ECO:0000313" key="4">
    <source>
        <dbReference type="Proteomes" id="UP000053260"/>
    </source>
</evidence>
<dbReference type="Proteomes" id="UP000053260">
    <property type="component" value="Unassembled WGS sequence"/>
</dbReference>
<dbReference type="CDD" id="cd06988">
    <property type="entry name" value="cupin_DddK"/>
    <property type="match status" value="1"/>
</dbReference>
<proteinExistence type="predicted"/>
<dbReference type="SUPFAM" id="SSF51182">
    <property type="entry name" value="RmlC-like cupins"/>
    <property type="match status" value="1"/>
</dbReference>
<keyword evidence="4" id="KW-1185">Reference proteome</keyword>
<dbReference type="InterPro" id="IPR014710">
    <property type="entry name" value="RmlC-like_jellyroll"/>
</dbReference>
<evidence type="ECO:0000256" key="1">
    <source>
        <dbReference type="ARBA" id="ARBA00022723"/>
    </source>
</evidence>
<accession>A0A124IEM7</accession>
<name>A0A124IEM7_9ACTN</name>
<dbReference type="PANTHER" id="PTHR35848">
    <property type="entry name" value="OXALATE-BINDING PROTEIN"/>
    <property type="match status" value="1"/>
</dbReference>
<dbReference type="PANTHER" id="PTHR35848:SF6">
    <property type="entry name" value="CUPIN TYPE-2 DOMAIN-CONTAINING PROTEIN"/>
    <property type="match status" value="1"/>
</dbReference>
<dbReference type="OrthoDB" id="3296127at2"/>
<dbReference type="InterPro" id="IPR013096">
    <property type="entry name" value="Cupin_2"/>
</dbReference>
<reference evidence="3 4" key="1">
    <citation type="submission" date="2015-10" db="EMBL/GenBank/DDBJ databases">
        <title>Draft genome sequence of Streptomyces sp. RV15, isolated from a marine sponge.</title>
        <authorList>
            <person name="Ruckert C."/>
            <person name="Abdelmohsen U.R."/>
            <person name="Winkler A."/>
            <person name="Hentschel U."/>
            <person name="Kalinowski J."/>
            <person name="Kampfer P."/>
            <person name="Glaeser S."/>
        </authorList>
    </citation>
    <scope>NUCLEOTIDE SEQUENCE [LARGE SCALE GENOMIC DNA]</scope>
    <source>
        <strain evidence="3 4">RV15</strain>
    </source>
</reference>
<dbReference type="EMBL" id="LMXB01000058">
    <property type="protein sequence ID" value="KUO18770.1"/>
    <property type="molecule type" value="Genomic_DNA"/>
</dbReference>
<dbReference type="RefSeq" id="WP_067025023.1">
    <property type="nucleotide sequence ID" value="NZ_KQ949089.1"/>
</dbReference>
<protein>
    <submittedName>
        <fullName evidence="3">Cupin</fullName>
    </submittedName>
</protein>
<dbReference type="AlphaFoldDB" id="A0A124IEM7"/>
<dbReference type="InterPro" id="IPR011051">
    <property type="entry name" value="RmlC_Cupin_sf"/>
</dbReference>
<sequence>MDIRPLRRHELQLDNQLRAQRLMPWPLLNAPFEGSWCVAAPGVSSGAHGHHEYEIWIALRGTAEILTEGRRVPFTAGDVIHFTPQTVHQLVNTSEEDFEMYAIWWDADLVAGFADRHATAHAAVEAGSEGT</sequence>
<dbReference type="Pfam" id="PF07883">
    <property type="entry name" value="Cupin_2"/>
    <property type="match status" value="1"/>
</dbReference>
<dbReference type="STRING" id="909626.AQJ91_23115"/>
<dbReference type="InterPro" id="IPR051610">
    <property type="entry name" value="GPI/OXD"/>
</dbReference>
<organism evidence="3 4">
    <name type="scientific">Streptomyces dysideae</name>
    <dbReference type="NCBI Taxonomy" id="909626"/>
    <lineage>
        <taxon>Bacteria</taxon>
        <taxon>Bacillati</taxon>
        <taxon>Actinomycetota</taxon>
        <taxon>Actinomycetes</taxon>
        <taxon>Kitasatosporales</taxon>
        <taxon>Streptomycetaceae</taxon>
        <taxon>Streptomyces</taxon>
    </lineage>
</organism>
<keyword evidence="1" id="KW-0479">Metal-binding</keyword>
<feature type="domain" description="Cupin type-2" evidence="2">
    <location>
        <begin position="38"/>
        <end position="104"/>
    </location>
</feature>
<evidence type="ECO:0000259" key="2">
    <source>
        <dbReference type="Pfam" id="PF07883"/>
    </source>
</evidence>
<evidence type="ECO:0000313" key="3">
    <source>
        <dbReference type="EMBL" id="KUO18770.1"/>
    </source>
</evidence>
<comment type="caution">
    <text evidence="3">The sequence shown here is derived from an EMBL/GenBank/DDBJ whole genome shotgun (WGS) entry which is preliminary data.</text>
</comment>
<gene>
    <name evidence="3" type="ORF">AQJ91_23115</name>
</gene>
<dbReference type="GO" id="GO:0046872">
    <property type="term" value="F:metal ion binding"/>
    <property type="evidence" value="ECO:0007669"/>
    <property type="project" value="UniProtKB-KW"/>
</dbReference>
<dbReference type="Gene3D" id="2.60.120.10">
    <property type="entry name" value="Jelly Rolls"/>
    <property type="match status" value="1"/>
</dbReference>